<organism evidence="7 8">
    <name type="scientific">Klebsormidium nitens</name>
    <name type="common">Green alga</name>
    <name type="synonym">Ulothrix nitens</name>
    <dbReference type="NCBI Taxonomy" id="105231"/>
    <lineage>
        <taxon>Eukaryota</taxon>
        <taxon>Viridiplantae</taxon>
        <taxon>Streptophyta</taxon>
        <taxon>Klebsormidiophyceae</taxon>
        <taxon>Klebsormidiales</taxon>
        <taxon>Klebsormidiaceae</taxon>
        <taxon>Klebsormidium</taxon>
    </lineage>
</organism>
<proteinExistence type="inferred from homology"/>
<dbReference type="InterPro" id="IPR011987">
    <property type="entry name" value="ATPase_V1-cplx_hsu_C"/>
</dbReference>
<dbReference type="EMBL" id="DF237208">
    <property type="protein sequence ID" value="GAQ85876.1"/>
    <property type="molecule type" value="Genomic_DNA"/>
</dbReference>
<dbReference type="SMART" id="SM00185">
    <property type="entry name" value="ARM"/>
    <property type="match status" value="2"/>
</dbReference>
<evidence type="ECO:0000256" key="1">
    <source>
        <dbReference type="ARBA" id="ARBA00008613"/>
    </source>
</evidence>
<dbReference type="InterPro" id="IPR011989">
    <property type="entry name" value="ARM-like"/>
</dbReference>
<dbReference type="AlphaFoldDB" id="A0A1Y1IB01"/>
<dbReference type="Gene3D" id="1.25.40.150">
    <property type="entry name" value="V-type ATPase, subunit H, C-terminal domain"/>
    <property type="match status" value="1"/>
</dbReference>
<dbReference type="InterPro" id="IPR004908">
    <property type="entry name" value="ATPase_V1-cplx_hsu"/>
</dbReference>
<feature type="domain" description="ATPase V1 complex subunit H C-terminal" evidence="6">
    <location>
        <begin position="335"/>
        <end position="447"/>
    </location>
</feature>
<evidence type="ECO:0000256" key="5">
    <source>
        <dbReference type="PIRNR" id="PIRNR032184"/>
    </source>
</evidence>
<dbReference type="Pfam" id="PF11698">
    <property type="entry name" value="V-ATPase_H_C"/>
    <property type="match status" value="1"/>
</dbReference>
<dbReference type="Proteomes" id="UP000054558">
    <property type="component" value="Unassembled WGS sequence"/>
</dbReference>
<comment type="function">
    <text evidence="5">Subunit of the V1 complex of vacuolar(H+)-ATPase (V-ATPase), a multisubunit enzyme composed of a peripheral complex (V1) that hydrolyzes ATP and a membrane integral complex (V0) that translocates protons. V-ATPase is responsible for acidifying and maintaining the pH of intracellular compartments.</text>
</comment>
<dbReference type="PANTHER" id="PTHR10698:SF0">
    <property type="entry name" value="V-TYPE PROTON ATPASE SUBUNIT H"/>
    <property type="match status" value="1"/>
</dbReference>
<dbReference type="GO" id="GO:0046961">
    <property type="term" value="F:proton-transporting ATPase activity, rotational mechanism"/>
    <property type="evidence" value="ECO:0007669"/>
    <property type="project" value="UniProtKB-UniRule"/>
</dbReference>
<dbReference type="OMA" id="HSGHLRW"/>
<evidence type="ECO:0000313" key="8">
    <source>
        <dbReference type="Proteomes" id="UP000054558"/>
    </source>
</evidence>
<evidence type="ECO:0000313" key="7">
    <source>
        <dbReference type="EMBL" id="GAQ85876.1"/>
    </source>
</evidence>
<dbReference type="InterPro" id="IPR000225">
    <property type="entry name" value="Armadillo"/>
</dbReference>
<dbReference type="PANTHER" id="PTHR10698">
    <property type="entry name" value="V-TYPE PROTON ATPASE SUBUNIT H"/>
    <property type="match status" value="1"/>
</dbReference>
<dbReference type="Gene3D" id="1.25.10.10">
    <property type="entry name" value="Leucine-rich Repeat Variant"/>
    <property type="match status" value="1"/>
</dbReference>
<evidence type="ECO:0000259" key="6">
    <source>
        <dbReference type="Pfam" id="PF11698"/>
    </source>
</evidence>
<name>A0A1Y1IB01_KLENI</name>
<sequence length="457" mass="50781">MADSQESMKEQVLKREIPWETYMTAKMIQGTDLMLLRRYDHRGPEVQSQLLNQDGAAYFKTFLAVLRNVSKEETTEYVLTLLDEALQAVPSRAALFHDKTLAADDIYGPFLRCLTRKNWFTQERATRILTLIISSRPRAGGSAPNGTSANGASTSSAATVPFDSLDPIVSPFIDFLCAQLKSPSHPSRSVPTAISALAALLRERSYRPLLVKADGVKLLAPHIVPPSGQQHVQLVYEAVLAVWLLTFHEPAQAAIRAARIIPKLIDVAKSGAKEKVVRVAVLSLKNLFDKFGSDMIEHGLLKVVVILQLQSWSDEDLSAALQALEESAKSNIKILSSFDQYKAEVLSGNLDWTPMHKDASFWRENIGKFEENDFQTLRVLITLLESSNDSRTLAVACHDLGQFIQYHPAGRGVALDLKAKEKVMGRMTHPDPEVQKQALLCIQKLLLSAKYTSYLQT</sequence>
<gene>
    <name evidence="7" type="ORF">KFL_002590040</name>
</gene>
<dbReference type="PIRSF" id="PIRSF032184">
    <property type="entry name" value="ATPase_V1_H"/>
    <property type="match status" value="1"/>
</dbReference>
<dbReference type="InterPro" id="IPR038497">
    <property type="entry name" value="ATPase_V1-cplx_hsu_C_sf"/>
</dbReference>
<evidence type="ECO:0000256" key="2">
    <source>
        <dbReference type="ARBA" id="ARBA00022448"/>
    </source>
</evidence>
<keyword evidence="2 5" id="KW-0813">Transport</keyword>
<comment type="similarity">
    <text evidence="1 5">Belongs to the V-ATPase H subunit family.</text>
</comment>
<keyword evidence="8" id="KW-1185">Reference proteome</keyword>
<evidence type="ECO:0000256" key="4">
    <source>
        <dbReference type="ARBA" id="ARBA00023065"/>
    </source>
</evidence>
<keyword evidence="3 5" id="KW-0375">Hydrogen ion transport</keyword>
<dbReference type="InterPro" id="IPR016024">
    <property type="entry name" value="ARM-type_fold"/>
</dbReference>
<dbReference type="STRING" id="105231.A0A1Y1IB01"/>
<evidence type="ECO:0000256" key="3">
    <source>
        <dbReference type="ARBA" id="ARBA00022781"/>
    </source>
</evidence>
<dbReference type="SUPFAM" id="SSF48371">
    <property type="entry name" value="ARM repeat"/>
    <property type="match status" value="1"/>
</dbReference>
<comment type="subunit">
    <text evidence="5">V-ATPase is a heteromultimeric enzyme made up of two complexes: the ATP-hydrolytic V1 complex and the proton translocation V0 complex.</text>
</comment>
<reference evidence="7 8" key="1">
    <citation type="journal article" date="2014" name="Nat. Commun.">
        <title>Klebsormidium flaccidum genome reveals primary factors for plant terrestrial adaptation.</title>
        <authorList>
            <person name="Hori K."/>
            <person name="Maruyama F."/>
            <person name="Fujisawa T."/>
            <person name="Togashi T."/>
            <person name="Yamamoto N."/>
            <person name="Seo M."/>
            <person name="Sato S."/>
            <person name="Yamada T."/>
            <person name="Mori H."/>
            <person name="Tajima N."/>
            <person name="Moriyama T."/>
            <person name="Ikeuchi M."/>
            <person name="Watanabe M."/>
            <person name="Wada H."/>
            <person name="Kobayashi K."/>
            <person name="Saito M."/>
            <person name="Masuda T."/>
            <person name="Sasaki-Sekimoto Y."/>
            <person name="Mashiguchi K."/>
            <person name="Awai K."/>
            <person name="Shimojima M."/>
            <person name="Masuda S."/>
            <person name="Iwai M."/>
            <person name="Nobusawa T."/>
            <person name="Narise T."/>
            <person name="Kondo S."/>
            <person name="Saito H."/>
            <person name="Sato R."/>
            <person name="Murakawa M."/>
            <person name="Ihara Y."/>
            <person name="Oshima-Yamada Y."/>
            <person name="Ohtaka K."/>
            <person name="Satoh M."/>
            <person name="Sonobe K."/>
            <person name="Ishii M."/>
            <person name="Ohtani R."/>
            <person name="Kanamori-Sato M."/>
            <person name="Honoki R."/>
            <person name="Miyazaki D."/>
            <person name="Mochizuki H."/>
            <person name="Umetsu J."/>
            <person name="Higashi K."/>
            <person name="Shibata D."/>
            <person name="Kamiya Y."/>
            <person name="Sato N."/>
            <person name="Nakamura Y."/>
            <person name="Tabata S."/>
            <person name="Ida S."/>
            <person name="Kurokawa K."/>
            <person name="Ohta H."/>
        </authorList>
    </citation>
    <scope>NUCLEOTIDE SEQUENCE [LARGE SCALE GENOMIC DNA]</scope>
    <source>
        <strain evidence="7 8">NIES-2285</strain>
    </source>
</reference>
<accession>A0A1Y1IB01</accession>
<keyword evidence="4 5" id="KW-0406">Ion transport</keyword>
<protein>
    <recommendedName>
        <fullName evidence="5">V-type proton ATPase subunit H</fullName>
    </recommendedName>
</protein>
<dbReference type="OrthoDB" id="10263554at2759"/>
<dbReference type="GO" id="GO:0000221">
    <property type="term" value="C:vacuolar proton-transporting V-type ATPase, V1 domain"/>
    <property type="evidence" value="ECO:0007669"/>
    <property type="project" value="UniProtKB-UniRule"/>
</dbReference>
<dbReference type="Pfam" id="PF03224">
    <property type="entry name" value="V-ATPase_H_N"/>
    <property type="match status" value="1"/>
</dbReference>